<organism evidence="9 10">
    <name type="scientific">Novosphingobium beihaiensis</name>
    <dbReference type="NCBI Taxonomy" id="2930389"/>
    <lineage>
        <taxon>Bacteria</taxon>
        <taxon>Pseudomonadati</taxon>
        <taxon>Pseudomonadota</taxon>
        <taxon>Alphaproteobacteria</taxon>
        <taxon>Sphingomonadales</taxon>
        <taxon>Sphingomonadaceae</taxon>
        <taxon>Novosphingobium</taxon>
    </lineage>
</organism>
<evidence type="ECO:0000256" key="3">
    <source>
        <dbReference type="ARBA" id="ARBA00022723"/>
    </source>
</evidence>
<dbReference type="Gene3D" id="2.102.10.10">
    <property type="entry name" value="Rieske [2Fe-2S] iron-sulphur domain"/>
    <property type="match status" value="1"/>
</dbReference>
<dbReference type="CDD" id="cd03469">
    <property type="entry name" value="Rieske_RO_Alpha_N"/>
    <property type="match status" value="1"/>
</dbReference>
<keyword evidence="3" id="KW-0479">Metal-binding</keyword>
<dbReference type="SUPFAM" id="SSF50022">
    <property type="entry name" value="ISP domain"/>
    <property type="match status" value="1"/>
</dbReference>
<proteinExistence type="predicted"/>
<evidence type="ECO:0000256" key="6">
    <source>
        <dbReference type="ARBA" id="ARBA00023014"/>
    </source>
</evidence>
<dbReference type="CDD" id="cd08884">
    <property type="entry name" value="RHO_alpha_C_GbcA-like"/>
    <property type="match status" value="1"/>
</dbReference>
<dbReference type="EMBL" id="JALHLG010000017">
    <property type="protein sequence ID" value="MCJ2187698.1"/>
    <property type="molecule type" value="Genomic_DNA"/>
</dbReference>
<dbReference type="Gene3D" id="3.90.380.10">
    <property type="entry name" value="Naphthalene 1,2-dioxygenase Alpha Subunit, Chain A, domain 1"/>
    <property type="match status" value="1"/>
</dbReference>
<evidence type="ECO:0000256" key="4">
    <source>
        <dbReference type="ARBA" id="ARBA00023002"/>
    </source>
</evidence>
<dbReference type="InterPro" id="IPR015879">
    <property type="entry name" value="Ring_hydroxy_dOase_asu_C_dom"/>
</dbReference>
<dbReference type="PANTHER" id="PTHR43756:SF5">
    <property type="entry name" value="CHOLINE MONOOXYGENASE, CHLOROPLASTIC"/>
    <property type="match status" value="1"/>
</dbReference>
<dbReference type="InterPro" id="IPR015881">
    <property type="entry name" value="ARHD_Rieske_2Fe_2S"/>
</dbReference>
<keyword evidence="6" id="KW-0411">Iron-sulfur</keyword>
<evidence type="ECO:0000259" key="8">
    <source>
        <dbReference type="PROSITE" id="PS51296"/>
    </source>
</evidence>
<name>A0ABT0BS45_9SPHN</name>
<reference evidence="9 10" key="1">
    <citation type="submission" date="2022-04" db="EMBL/GenBank/DDBJ databases">
        <title>Identification of a novel bacterium isolated from mangrove sediments.</title>
        <authorList>
            <person name="Pan X."/>
        </authorList>
    </citation>
    <scope>NUCLEOTIDE SEQUENCE [LARGE SCALE GENOMIC DNA]</scope>
    <source>
        <strain evidence="9 10">B2638</strain>
    </source>
</reference>
<evidence type="ECO:0000256" key="1">
    <source>
        <dbReference type="ARBA" id="ARBA00001962"/>
    </source>
</evidence>
<keyword evidence="2" id="KW-0001">2Fe-2S</keyword>
<dbReference type="PRINTS" id="PR00090">
    <property type="entry name" value="RNGDIOXGNASE"/>
</dbReference>
<dbReference type="RefSeq" id="WP_243921640.1">
    <property type="nucleotide sequence ID" value="NZ_JALHLG010000017.1"/>
</dbReference>
<dbReference type="InterPro" id="IPR036922">
    <property type="entry name" value="Rieske_2Fe-2S_sf"/>
</dbReference>
<evidence type="ECO:0000256" key="7">
    <source>
        <dbReference type="ARBA" id="ARBA00023027"/>
    </source>
</evidence>
<keyword evidence="9" id="KW-0223">Dioxygenase</keyword>
<dbReference type="Pfam" id="PF00355">
    <property type="entry name" value="Rieske"/>
    <property type="match status" value="1"/>
</dbReference>
<evidence type="ECO:0000313" key="9">
    <source>
        <dbReference type="EMBL" id="MCJ2187698.1"/>
    </source>
</evidence>
<keyword evidence="7" id="KW-0520">NAD</keyword>
<dbReference type="SUPFAM" id="SSF55961">
    <property type="entry name" value="Bet v1-like"/>
    <property type="match status" value="1"/>
</dbReference>
<dbReference type="PROSITE" id="PS51296">
    <property type="entry name" value="RIESKE"/>
    <property type="match status" value="1"/>
</dbReference>
<dbReference type="Proteomes" id="UP001202281">
    <property type="component" value="Unassembled WGS sequence"/>
</dbReference>
<evidence type="ECO:0000313" key="10">
    <source>
        <dbReference type="Proteomes" id="UP001202281"/>
    </source>
</evidence>
<keyword evidence="4" id="KW-0560">Oxidoreductase</keyword>
<keyword evidence="5" id="KW-0408">Iron</keyword>
<protein>
    <submittedName>
        <fullName evidence="9">Aromatic ring-hydroxylating dioxygenase subunit alpha</fullName>
    </submittedName>
</protein>
<dbReference type="InterPro" id="IPR017941">
    <property type="entry name" value="Rieske_2Fe-2S"/>
</dbReference>
<feature type="domain" description="Rieske" evidence="8">
    <location>
        <begin position="44"/>
        <end position="149"/>
    </location>
</feature>
<keyword evidence="10" id="KW-1185">Reference proteome</keyword>
<dbReference type="Pfam" id="PF00848">
    <property type="entry name" value="Ring_hydroxyl_A"/>
    <property type="match status" value="1"/>
</dbReference>
<dbReference type="PROSITE" id="PS00570">
    <property type="entry name" value="RING_HYDROXYL_ALPHA"/>
    <property type="match status" value="1"/>
</dbReference>
<dbReference type="GO" id="GO:0051213">
    <property type="term" value="F:dioxygenase activity"/>
    <property type="evidence" value="ECO:0007669"/>
    <property type="project" value="UniProtKB-KW"/>
</dbReference>
<gene>
    <name evidence="9" type="ORF">MTR66_12830</name>
</gene>
<accession>A0ABT0BS45</accession>
<comment type="caution">
    <text evidence="9">The sequence shown here is derived from an EMBL/GenBank/DDBJ whole genome shotgun (WGS) entry which is preliminary data.</text>
</comment>
<evidence type="ECO:0000256" key="2">
    <source>
        <dbReference type="ARBA" id="ARBA00022714"/>
    </source>
</evidence>
<dbReference type="PANTHER" id="PTHR43756">
    <property type="entry name" value="CHOLINE MONOOXYGENASE, CHLOROPLASTIC"/>
    <property type="match status" value="1"/>
</dbReference>
<dbReference type="InterPro" id="IPR001663">
    <property type="entry name" value="Rng_hydr_dOase-A"/>
</dbReference>
<sequence>MIKSSEIADLLLQVRPGYTLPRELYTSESAFIFDTQAVLKSVWLYACTVAHVKKPGDWYVFELANNSVIIVRGKDGEIRAFHNTCTHRGARICNSFKGNNARLSCPYHFWSFGLDGRLLSARGMPESFRKAEHGLRPVALENLGGLLFICLSDSPPPIDRAKADIAQQLALYDLDRLKVAEQCDLIDDANWKLVMENNRECHHCESNHFELLNSLDGSGFGRDFPEDKDGGGETAAKAATSAQRERWRQLGIYQDLIEFPDGWWHRIARLSLAKGAVSQTMDGKPACKKLIWPHGDKEETSLSIWTQPNSWHHFCCDHVVTFSLVPLTEDKTLVRTSWLVHEDAEESVDYDLGNLTSVWKATNYQDRRLAEFNHAGIRSDGYRPGLYSEEERLVEAFKSFYVNTAKASLANA</sequence>
<evidence type="ECO:0000256" key="5">
    <source>
        <dbReference type="ARBA" id="ARBA00023004"/>
    </source>
</evidence>
<comment type="cofactor">
    <cofactor evidence="1">
        <name>Fe cation</name>
        <dbReference type="ChEBI" id="CHEBI:24875"/>
    </cofactor>
</comment>